<dbReference type="GO" id="GO:0047134">
    <property type="term" value="F:protein-disulfide reductase [NAD(P)H] activity"/>
    <property type="evidence" value="ECO:0007669"/>
    <property type="project" value="UniProtKB-EC"/>
</dbReference>
<dbReference type="SUPFAM" id="SSF52833">
    <property type="entry name" value="Thioredoxin-like"/>
    <property type="match status" value="1"/>
</dbReference>
<dbReference type="PANTHER" id="PTHR45663:SF11">
    <property type="entry name" value="GEO12009P1"/>
    <property type="match status" value="1"/>
</dbReference>
<dbReference type="PROSITE" id="PS51352">
    <property type="entry name" value="THIOREDOXIN_2"/>
    <property type="match status" value="1"/>
</dbReference>
<dbReference type="PROSITE" id="PS00194">
    <property type="entry name" value="THIOREDOXIN_1"/>
    <property type="match status" value="1"/>
</dbReference>
<sequence length="143" mass="15348">MAGKKLTCLSCGQVNRVPEDRLTSGPKCGTCGTKLFAQKPVEVDLATLQKAARNDDVPLVVDFWAPWCGPCRQMTPQFAAAVAPLSGRARLVKLNTEAHPQASRRYGIRGIPMLATFKGGKERGRNAGAMPTAGILQWVQGTL</sequence>
<dbReference type="InterPro" id="IPR036249">
    <property type="entry name" value="Thioredoxin-like_sf"/>
</dbReference>
<dbReference type="Pfam" id="PF21352">
    <property type="entry name" value="Zn_ribbon_Thio2"/>
    <property type="match status" value="1"/>
</dbReference>
<dbReference type="Proteomes" id="UP000051681">
    <property type="component" value="Unassembled WGS sequence"/>
</dbReference>
<dbReference type="InterPro" id="IPR017937">
    <property type="entry name" value="Thioredoxin_CS"/>
</dbReference>
<dbReference type="AlphaFoldDB" id="A0A0N7M1Z6"/>
<evidence type="ECO:0000313" key="7">
    <source>
        <dbReference type="Proteomes" id="UP000051681"/>
    </source>
</evidence>
<dbReference type="Gene3D" id="3.40.30.10">
    <property type="entry name" value="Glutaredoxin"/>
    <property type="match status" value="1"/>
</dbReference>
<dbReference type="GO" id="GO:0045454">
    <property type="term" value="P:cell redox homeostasis"/>
    <property type="evidence" value="ECO:0007669"/>
    <property type="project" value="TreeGrafter"/>
</dbReference>
<dbReference type="OrthoDB" id="9790390at2"/>
<keyword evidence="1" id="KW-0813">Transport</keyword>
<dbReference type="EMBL" id="CYSF01000007">
    <property type="protein sequence ID" value="CUH84691.1"/>
    <property type="molecule type" value="Genomic_DNA"/>
</dbReference>
<proteinExistence type="predicted"/>
<dbReference type="Pfam" id="PF00085">
    <property type="entry name" value="Thioredoxin"/>
    <property type="match status" value="1"/>
</dbReference>
<evidence type="ECO:0000259" key="5">
    <source>
        <dbReference type="PROSITE" id="PS51352"/>
    </source>
</evidence>
<dbReference type="InterPro" id="IPR049299">
    <property type="entry name" value="Thio2_N"/>
</dbReference>
<reference evidence="6 7" key="1">
    <citation type="submission" date="2015-09" db="EMBL/GenBank/DDBJ databases">
        <authorList>
            <consortium name="Swine Surveillance"/>
        </authorList>
    </citation>
    <scope>NUCLEOTIDE SEQUENCE [LARGE SCALE GENOMIC DNA]</scope>
    <source>
        <strain evidence="6 7">CECT 8383</strain>
    </source>
</reference>
<keyword evidence="7" id="KW-1185">Reference proteome</keyword>
<name>A0A0N7M1Z6_9RHOB</name>
<evidence type="ECO:0000256" key="4">
    <source>
        <dbReference type="ARBA" id="ARBA00023284"/>
    </source>
</evidence>
<evidence type="ECO:0000313" key="6">
    <source>
        <dbReference type="EMBL" id="CUH84691.1"/>
    </source>
</evidence>
<keyword evidence="2" id="KW-0249">Electron transport</keyword>
<evidence type="ECO:0000256" key="1">
    <source>
        <dbReference type="ARBA" id="ARBA00022448"/>
    </source>
</evidence>
<keyword evidence="3" id="KW-1015">Disulfide bond</keyword>
<dbReference type="CDD" id="cd02947">
    <property type="entry name" value="TRX_family"/>
    <property type="match status" value="1"/>
</dbReference>
<dbReference type="EC" id="1.8.1.8" evidence="6"/>
<dbReference type="PRINTS" id="PR00421">
    <property type="entry name" value="THIOREDOXIN"/>
</dbReference>
<dbReference type="RefSeq" id="WP_058318759.1">
    <property type="nucleotide sequence ID" value="NZ_CYSF01000007.1"/>
</dbReference>
<organism evidence="6 7">
    <name type="scientific">Thalassovita mediterranea</name>
    <dbReference type="NCBI Taxonomy" id="340021"/>
    <lineage>
        <taxon>Bacteria</taxon>
        <taxon>Pseudomonadati</taxon>
        <taxon>Pseudomonadota</taxon>
        <taxon>Alphaproteobacteria</taxon>
        <taxon>Rhodobacterales</taxon>
        <taxon>Roseobacteraceae</taxon>
        <taxon>Thalassovita</taxon>
    </lineage>
</organism>
<protein>
    <submittedName>
        <fullName evidence="6">Thioredoxin-2</fullName>
        <ecNumber evidence="6">1.8.1.8</ecNumber>
    </submittedName>
</protein>
<evidence type="ECO:0000256" key="2">
    <source>
        <dbReference type="ARBA" id="ARBA00022982"/>
    </source>
</evidence>
<accession>A0A0N7M1Z6</accession>
<dbReference type="InterPro" id="IPR013766">
    <property type="entry name" value="Thioredoxin_domain"/>
</dbReference>
<dbReference type="PANTHER" id="PTHR45663">
    <property type="entry name" value="GEO12009P1"/>
    <property type="match status" value="1"/>
</dbReference>
<keyword evidence="6" id="KW-0560">Oxidoreductase</keyword>
<dbReference type="GO" id="GO:0005829">
    <property type="term" value="C:cytosol"/>
    <property type="evidence" value="ECO:0007669"/>
    <property type="project" value="TreeGrafter"/>
</dbReference>
<dbReference type="Gene3D" id="2.30.30.380">
    <property type="entry name" value="Zn-finger domain of Sec23/24"/>
    <property type="match status" value="1"/>
</dbReference>
<gene>
    <name evidence="6" type="primary">trxC</name>
    <name evidence="6" type="ORF">TM5383_01903</name>
</gene>
<feature type="domain" description="Thioredoxin" evidence="5">
    <location>
        <begin position="9"/>
        <end position="143"/>
    </location>
</feature>
<keyword evidence="4" id="KW-0676">Redox-active center</keyword>
<dbReference type="STRING" id="340021.TM5383_01903"/>
<dbReference type="NCBIfam" id="NF008229">
    <property type="entry name" value="PRK10996.1"/>
    <property type="match status" value="1"/>
</dbReference>
<evidence type="ECO:0000256" key="3">
    <source>
        <dbReference type="ARBA" id="ARBA00023157"/>
    </source>
</evidence>